<proteinExistence type="predicted"/>
<dbReference type="RefSeq" id="XP_013762861.1">
    <property type="nucleotide sequence ID" value="XM_013907407.1"/>
</dbReference>
<accession>A0A0L0D995</accession>
<feature type="compositionally biased region" description="Low complexity" evidence="1">
    <location>
        <begin position="148"/>
        <end position="168"/>
    </location>
</feature>
<keyword evidence="3" id="KW-1185">Reference proteome</keyword>
<dbReference type="AlphaFoldDB" id="A0A0L0D995"/>
<dbReference type="EMBL" id="GL349434">
    <property type="protein sequence ID" value="KNC48810.1"/>
    <property type="molecule type" value="Genomic_DNA"/>
</dbReference>
<dbReference type="GeneID" id="25560390"/>
<protein>
    <submittedName>
        <fullName evidence="2">Uncharacterized protein</fullName>
    </submittedName>
</protein>
<evidence type="ECO:0000256" key="1">
    <source>
        <dbReference type="SAM" id="MobiDB-lite"/>
    </source>
</evidence>
<dbReference type="Proteomes" id="UP000054408">
    <property type="component" value="Unassembled WGS sequence"/>
</dbReference>
<name>A0A0L0D995_THETB</name>
<gene>
    <name evidence="2" type="ORF">AMSG_00591</name>
</gene>
<sequence length="275" mass="30615">MISEVTLVELKMATTSKQVAAVVTPEPDLPRRMRGALIRSMLDRGYVRIHTHKHKQFMGAKRLVFKLRKTTECDNFEQVAKMRAITATHAPFAAVGLTPVSSLLLHNHTYQFVFHPSLATTARSELPMIGTLERLARRAEAKERARDAASSSSGDGDYSAAGVDSDGSMYSASDESYEDEVFCSDSGDDGDDGDDDDDDDDEFDDGKCESDRRWKARLHEMMLALADELSDNDEENDDDVDANSKSAKVKRSSKRSASKAANKKKKQQQQLMKRK</sequence>
<feature type="compositionally biased region" description="Basic residues" evidence="1">
    <location>
        <begin position="247"/>
        <end position="275"/>
    </location>
</feature>
<evidence type="ECO:0000313" key="2">
    <source>
        <dbReference type="EMBL" id="KNC48810.1"/>
    </source>
</evidence>
<evidence type="ECO:0000313" key="3">
    <source>
        <dbReference type="Proteomes" id="UP000054408"/>
    </source>
</evidence>
<feature type="compositionally biased region" description="Acidic residues" evidence="1">
    <location>
        <begin position="228"/>
        <end position="241"/>
    </location>
</feature>
<organism evidence="2 3">
    <name type="scientific">Thecamonas trahens ATCC 50062</name>
    <dbReference type="NCBI Taxonomy" id="461836"/>
    <lineage>
        <taxon>Eukaryota</taxon>
        <taxon>Apusozoa</taxon>
        <taxon>Apusomonadida</taxon>
        <taxon>Apusomonadidae</taxon>
        <taxon>Thecamonas</taxon>
    </lineage>
</organism>
<feature type="region of interest" description="Disordered" evidence="1">
    <location>
        <begin position="143"/>
        <end position="211"/>
    </location>
</feature>
<feature type="compositionally biased region" description="Acidic residues" evidence="1">
    <location>
        <begin position="175"/>
        <end position="204"/>
    </location>
</feature>
<reference evidence="2 3" key="1">
    <citation type="submission" date="2010-05" db="EMBL/GenBank/DDBJ databases">
        <title>The Genome Sequence of Thecamonas trahens ATCC 50062.</title>
        <authorList>
            <consortium name="The Broad Institute Genome Sequencing Platform"/>
            <person name="Russ C."/>
            <person name="Cuomo C."/>
            <person name="Shea T."/>
            <person name="Young S.K."/>
            <person name="Zeng Q."/>
            <person name="Koehrsen M."/>
            <person name="Haas B."/>
            <person name="Borodovsky M."/>
            <person name="Guigo R."/>
            <person name="Alvarado L."/>
            <person name="Berlin A."/>
            <person name="Bochicchio J."/>
            <person name="Borenstein D."/>
            <person name="Chapman S."/>
            <person name="Chen Z."/>
            <person name="Freedman E."/>
            <person name="Gellesch M."/>
            <person name="Goldberg J."/>
            <person name="Griggs A."/>
            <person name="Gujja S."/>
            <person name="Heilman E."/>
            <person name="Heiman D."/>
            <person name="Hepburn T."/>
            <person name="Howarth C."/>
            <person name="Jen D."/>
            <person name="Larson L."/>
            <person name="Mehta T."/>
            <person name="Park D."/>
            <person name="Pearson M."/>
            <person name="Roberts A."/>
            <person name="Saif S."/>
            <person name="Shenoy N."/>
            <person name="Sisk P."/>
            <person name="Stolte C."/>
            <person name="Sykes S."/>
            <person name="Thomson T."/>
            <person name="Walk T."/>
            <person name="White J."/>
            <person name="Yandava C."/>
            <person name="Burger G."/>
            <person name="Gray M.W."/>
            <person name="Holland P.W.H."/>
            <person name="King N."/>
            <person name="Lang F.B.F."/>
            <person name="Roger A.J."/>
            <person name="Ruiz-Trillo I."/>
            <person name="Lander E."/>
            <person name="Nusbaum C."/>
        </authorList>
    </citation>
    <scope>NUCLEOTIDE SEQUENCE [LARGE SCALE GENOMIC DNA]</scope>
    <source>
        <strain evidence="2 3">ATCC 50062</strain>
    </source>
</reference>
<feature type="region of interest" description="Disordered" evidence="1">
    <location>
        <begin position="227"/>
        <end position="275"/>
    </location>
</feature>